<dbReference type="AlphaFoldDB" id="A0A6A1W0V1"/>
<keyword evidence="4" id="KW-1185">Reference proteome</keyword>
<feature type="compositionally biased region" description="Basic and acidic residues" evidence="1">
    <location>
        <begin position="67"/>
        <end position="80"/>
    </location>
</feature>
<dbReference type="Proteomes" id="UP000516437">
    <property type="component" value="Chromosome 3"/>
</dbReference>
<reference evidence="3 4" key="1">
    <citation type="journal article" date="2019" name="Plant Biotechnol. J.">
        <title>The red bayberry genome and genetic basis of sex determination.</title>
        <authorList>
            <person name="Jia H.M."/>
            <person name="Jia H.J."/>
            <person name="Cai Q.L."/>
            <person name="Wang Y."/>
            <person name="Zhao H.B."/>
            <person name="Yang W.F."/>
            <person name="Wang G.Y."/>
            <person name="Li Y.H."/>
            <person name="Zhan D.L."/>
            <person name="Shen Y.T."/>
            <person name="Niu Q.F."/>
            <person name="Chang L."/>
            <person name="Qiu J."/>
            <person name="Zhao L."/>
            <person name="Xie H.B."/>
            <person name="Fu W.Y."/>
            <person name="Jin J."/>
            <person name="Li X.W."/>
            <person name="Jiao Y."/>
            <person name="Zhou C.C."/>
            <person name="Tu T."/>
            <person name="Chai C.Y."/>
            <person name="Gao J.L."/>
            <person name="Fan L.J."/>
            <person name="van de Weg E."/>
            <person name="Wang J.Y."/>
            <person name="Gao Z.S."/>
        </authorList>
    </citation>
    <scope>NUCLEOTIDE SEQUENCE [LARGE SCALE GENOMIC DNA]</scope>
    <source>
        <tissue evidence="3">Leaves</tissue>
    </source>
</reference>
<sequence length="254" mass="28461">MAQRRRARKNTRMDAALDAMRPYGFFEDLVQETVKELLKVYGEDGWYFFENDSYKVLLDTILEKETNGTKEKHSSQDDTKTTATGSTSIEGILPSRSNPEATYNGMQTNEGLDSIPQASEALDTASVTNDFDGKEPPPPAIGEGRGWKDNNLIKNSGEEHMDYQTSNNDEDDGDSKHLGNTLVCSSSTIHSLRPATSLPTQSVTPCYGWITSNDRQDLVHLTTASFPEQVAKFLSQMDGRRKRKTRWDVRPEDV</sequence>
<dbReference type="Pfam" id="PF10440">
    <property type="entry name" value="WIYLD"/>
    <property type="match status" value="1"/>
</dbReference>
<evidence type="ECO:0000313" key="4">
    <source>
        <dbReference type="Proteomes" id="UP000516437"/>
    </source>
</evidence>
<dbReference type="Gene3D" id="1.10.8.850">
    <property type="entry name" value="Histone-lysine N methyltransferase , C-terminal domain-like"/>
    <property type="match status" value="1"/>
</dbReference>
<organism evidence="3 4">
    <name type="scientific">Morella rubra</name>
    <name type="common">Chinese bayberry</name>
    <dbReference type="NCBI Taxonomy" id="262757"/>
    <lineage>
        <taxon>Eukaryota</taxon>
        <taxon>Viridiplantae</taxon>
        <taxon>Streptophyta</taxon>
        <taxon>Embryophyta</taxon>
        <taxon>Tracheophyta</taxon>
        <taxon>Spermatophyta</taxon>
        <taxon>Magnoliopsida</taxon>
        <taxon>eudicotyledons</taxon>
        <taxon>Gunneridae</taxon>
        <taxon>Pentapetalae</taxon>
        <taxon>rosids</taxon>
        <taxon>fabids</taxon>
        <taxon>Fagales</taxon>
        <taxon>Myricaceae</taxon>
        <taxon>Morella</taxon>
    </lineage>
</organism>
<feature type="domain" description="WIYLD" evidence="2">
    <location>
        <begin position="8"/>
        <end position="65"/>
    </location>
</feature>
<dbReference type="OrthoDB" id="1898570at2759"/>
<feature type="region of interest" description="Disordered" evidence="1">
    <location>
        <begin position="67"/>
        <end position="112"/>
    </location>
</feature>
<comment type="caution">
    <text evidence="3">The sequence shown here is derived from an EMBL/GenBank/DDBJ whole genome shotgun (WGS) entry which is preliminary data.</text>
</comment>
<protein>
    <recommendedName>
        <fullName evidence="2">WIYLD domain-containing protein</fullName>
    </recommendedName>
</protein>
<evidence type="ECO:0000259" key="2">
    <source>
        <dbReference type="Pfam" id="PF10440"/>
    </source>
</evidence>
<proteinExistence type="predicted"/>
<dbReference type="PANTHER" id="PTHR34271">
    <property type="entry name" value="NUCLEOLAR HISTONE METHYLTRANSFERASE-RELATED PROTEIN"/>
    <property type="match status" value="1"/>
</dbReference>
<accession>A0A6A1W0V1</accession>
<evidence type="ECO:0000313" key="3">
    <source>
        <dbReference type="EMBL" id="KAB1217757.1"/>
    </source>
</evidence>
<name>A0A6A1W0V1_9ROSI</name>
<feature type="region of interest" description="Disordered" evidence="1">
    <location>
        <begin position="127"/>
        <end position="153"/>
    </location>
</feature>
<evidence type="ECO:0000256" key="1">
    <source>
        <dbReference type="SAM" id="MobiDB-lite"/>
    </source>
</evidence>
<gene>
    <name evidence="3" type="ORF">CJ030_MR3G014833</name>
</gene>
<feature type="compositionally biased region" description="Polar residues" evidence="1">
    <location>
        <begin position="81"/>
        <end position="111"/>
    </location>
</feature>
<dbReference type="InterPro" id="IPR018848">
    <property type="entry name" value="WIYLD_domain"/>
</dbReference>
<dbReference type="PANTHER" id="PTHR34271:SF1">
    <property type="entry name" value="NUCLEOLAR HISTONE METHYLTRANSFERASE-RELATED PROTEIN"/>
    <property type="match status" value="1"/>
</dbReference>
<dbReference type="EMBL" id="RXIC02000021">
    <property type="protein sequence ID" value="KAB1217757.1"/>
    <property type="molecule type" value="Genomic_DNA"/>
</dbReference>
<dbReference type="InterPro" id="IPR043017">
    <property type="entry name" value="WIYLD_dom_sf"/>
</dbReference>